<keyword evidence="2" id="KW-1185">Reference proteome</keyword>
<evidence type="ECO:0000313" key="2">
    <source>
        <dbReference type="Proteomes" id="UP000327468"/>
    </source>
</evidence>
<accession>A0A5N5KL88</accession>
<dbReference type="AlphaFoldDB" id="A0A5N5KL88"/>
<proteinExistence type="predicted"/>
<gene>
    <name evidence="1" type="ORF">PHYPO_G00137270</name>
</gene>
<evidence type="ECO:0000313" key="1">
    <source>
        <dbReference type="EMBL" id="KAB5531124.1"/>
    </source>
</evidence>
<dbReference type="Proteomes" id="UP000327468">
    <property type="component" value="Chromosome 23"/>
</dbReference>
<comment type="caution">
    <text evidence="1">The sequence shown here is derived from an EMBL/GenBank/DDBJ whole genome shotgun (WGS) entry which is preliminary data.</text>
</comment>
<protein>
    <submittedName>
        <fullName evidence="1">Uncharacterized protein</fullName>
    </submittedName>
</protein>
<feature type="non-terminal residue" evidence="1">
    <location>
        <position position="83"/>
    </location>
</feature>
<organism evidence="1 2">
    <name type="scientific">Pangasianodon hypophthalmus</name>
    <name type="common">Striped catfish</name>
    <name type="synonym">Helicophagus hypophthalmus</name>
    <dbReference type="NCBI Taxonomy" id="310915"/>
    <lineage>
        <taxon>Eukaryota</taxon>
        <taxon>Metazoa</taxon>
        <taxon>Chordata</taxon>
        <taxon>Craniata</taxon>
        <taxon>Vertebrata</taxon>
        <taxon>Euteleostomi</taxon>
        <taxon>Actinopterygii</taxon>
        <taxon>Neopterygii</taxon>
        <taxon>Teleostei</taxon>
        <taxon>Ostariophysi</taxon>
        <taxon>Siluriformes</taxon>
        <taxon>Pangasiidae</taxon>
        <taxon>Pangasianodon</taxon>
    </lineage>
</organism>
<sequence>MAPPAGADDFLPSILQLNLFAYSQDRHIVSLREPRGLTEAATHSDNVWPSDQPIPCLPRRQHTETSRVLGLRVTCCGVGVSLL</sequence>
<name>A0A5N5KL88_PANHP</name>
<dbReference type="EMBL" id="VFJC01000024">
    <property type="protein sequence ID" value="KAB5531124.1"/>
    <property type="molecule type" value="Genomic_DNA"/>
</dbReference>
<reference evidence="1 2" key="1">
    <citation type="submission" date="2019-06" db="EMBL/GenBank/DDBJ databases">
        <title>A chromosome-scale genome assembly of the striped catfish, Pangasianodon hypophthalmus.</title>
        <authorList>
            <person name="Wen M."/>
            <person name="Zahm M."/>
            <person name="Roques C."/>
            <person name="Cabau C."/>
            <person name="Klopp C."/>
            <person name="Donnadieu C."/>
            <person name="Jouanno E."/>
            <person name="Avarre J.-C."/>
            <person name="Campet M."/>
            <person name="Ha T.T.T."/>
            <person name="Dugue R."/>
            <person name="Lampietro C."/>
            <person name="Louis A."/>
            <person name="Herpin A."/>
            <person name="Echchiki A."/>
            <person name="Berthelot C."/>
            <person name="Parey E."/>
            <person name="Roest-Crollius H."/>
            <person name="Braasch I."/>
            <person name="Postlethwait J."/>
            <person name="Bobe J."/>
            <person name="Montfort J."/>
            <person name="Bouchez O."/>
            <person name="Begum T."/>
            <person name="Schartl M."/>
            <person name="Guiguen Y."/>
        </authorList>
    </citation>
    <scope>NUCLEOTIDE SEQUENCE [LARGE SCALE GENOMIC DNA]</scope>
    <source>
        <strain evidence="1 2">Indonesia</strain>
        <tissue evidence="1">Blood</tissue>
    </source>
</reference>